<evidence type="ECO:0000256" key="3">
    <source>
        <dbReference type="ARBA" id="ARBA00011738"/>
    </source>
</evidence>
<comment type="similarity">
    <text evidence="2">Belongs to the class-I fumarase family.</text>
</comment>
<accession>A0A1W1CJX5</accession>
<dbReference type="GO" id="GO:0004333">
    <property type="term" value="F:fumarate hydratase activity"/>
    <property type="evidence" value="ECO:0007669"/>
    <property type="project" value="UniProtKB-EC"/>
</dbReference>
<dbReference type="EC" id="4.2.1.2" evidence="4"/>
<evidence type="ECO:0000256" key="6">
    <source>
        <dbReference type="ARBA" id="ARBA00022723"/>
    </source>
</evidence>
<evidence type="ECO:0000256" key="4">
    <source>
        <dbReference type="ARBA" id="ARBA00012921"/>
    </source>
</evidence>
<dbReference type="Gene3D" id="3.20.130.10">
    <property type="entry name" value="Fe-S hydro-lyase, tartrate dehydratase beta-type, catalytic domain"/>
    <property type="match status" value="1"/>
</dbReference>
<dbReference type="GO" id="GO:0046872">
    <property type="term" value="F:metal ion binding"/>
    <property type="evidence" value="ECO:0007669"/>
    <property type="project" value="UniProtKB-KW"/>
</dbReference>
<dbReference type="Pfam" id="PF05681">
    <property type="entry name" value="Fumerase"/>
    <property type="match status" value="1"/>
</dbReference>
<keyword evidence="5" id="KW-0004">4Fe-4S</keyword>
<evidence type="ECO:0000259" key="10">
    <source>
        <dbReference type="Pfam" id="PF05681"/>
    </source>
</evidence>
<name>A0A1W1CJX5_9ZZZZ</name>
<evidence type="ECO:0000256" key="7">
    <source>
        <dbReference type="ARBA" id="ARBA00023004"/>
    </source>
</evidence>
<keyword evidence="7" id="KW-0408">Iron</keyword>
<dbReference type="InterPro" id="IPR011167">
    <property type="entry name" value="Fe_dep_fumarate_hydratase"/>
</dbReference>
<proteinExistence type="inferred from homology"/>
<dbReference type="AlphaFoldDB" id="A0A1W1CJX5"/>
<keyword evidence="8" id="KW-0411">Iron-sulfur</keyword>
<evidence type="ECO:0000256" key="8">
    <source>
        <dbReference type="ARBA" id="ARBA00023014"/>
    </source>
</evidence>
<organism evidence="12">
    <name type="scientific">hydrothermal vent metagenome</name>
    <dbReference type="NCBI Taxonomy" id="652676"/>
    <lineage>
        <taxon>unclassified sequences</taxon>
        <taxon>metagenomes</taxon>
        <taxon>ecological metagenomes</taxon>
    </lineage>
</organism>
<keyword evidence="9 12" id="KW-0456">Lyase</keyword>
<evidence type="ECO:0000259" key="11">
    <source>
        <dbReference type="Pfam" id="PF05683"/>
    </source>
</evidence>
<dbReference type="Pfam" id="PF05683">
    <property type="entry name" value="Fumerase_C"/>
    <property type="match status" value="1"/>
</dbReference>
<sequence length="493" mass="54280">MKITKSDIINSVANALQYISYYHSKDFIQAMFLAYQKEKNIVTKDAISQILINSKMAAISNRPICQDTGMVNVFVEVGMDIDWDTDLSLDEMINEGVRKAYQNNKNPLRKSIVKNPLFSRENTKDNTPAIIHTTLVKGNKLKFFISAKGAGSENKAKFTNLNPDDNLSDWVVNEVINMGAGWCPPGIISIGVGGSSEKAMLLAKKGLYETINIQEIINNGAKNKTEALRLELYNKINNLGIGAQGLGGSTTVLDVKINTFPTHAASLPIAIIPNCAATRHIHFSLDGKGIATLPEVNIDDYPNLEFNTHSYKKINLDNITKQETKNWKIGETLLLSGTIFTARDAAHKRIKTLLDNGKKLPINLKDKFIYYVGPVDAVNDEVIGSAGPTTATRMDKYTNMILKDIGVIGMIGKAERGKNTIKEIKKNQAVYLIAVGGAAYLISKAIKKAKVIAFDDLGMEAIYKLEIKDFPVTVAVDTQGNNIHKKFQTVKIT</sequence>
<feature type="domain" description="Fe-S hydro-lyase tartrate dehydratase beta-type catalytic" evidence="11">
    <location>
        <begin position="287"/>
        <end position="486"/>
    </location>
</feature>
<dbReference type="NCBIfam" id="TIGR00722">
    <property type="entry name" value="ttdA_fumA_fumB"/>
    <property type="match status" value="1"/>
</dbReference>
<evidence type="ECO:0000256" key="5">
    <source>
        <dbReference type="ARBA" id="ARBA00022485"/>
    </source>
</evidence>
<dbReference type="InterPro" id="IPR004647">
    <property type="entry name" value="Fe-S_hydro-lyase_TtdB-typ_cat"/>
</dbReference>
<dbReference type="PANTHER" id="PTHR43351">
    <property type="entry name" value="L(+)-TARTRATE DEHYDRATASE SUBUNIT BETA"/>
    <property type="match status" value="1"/>
</dbReference>
<dbReference type="PANTHER" id="PTHR43351:SF2">
    <property type="entry name" value="L(+)-TARTRATE DEHYDRATASE SUBUNIT BETA-RELATED"/>
    <property type="match status" value="1"/>
</dbReference>
<dbReference type="GO" id="GO:0006091">
    <property type="term" value="P:generation of precursor metabolites and energy"/>
    <property type="evidence" value="ECO:0007669"/>
    <property type="project" value="InterPro"/>
</dbReference>
<evidence type="ECO:0000256" key="1">
    <source>
        <dbReference type="ARBA" id="ARBA00001966"/>
    </source>
</evidence>
<comment type="cofactor">
    <cofactor evidence="1">
        <name>[4Fe-4S] cluster</name>
        <dbReference type="ChEBI" id="CHEBI:49883"/>
    </cofactor>
</comment>
<keyword evidence="6" id="KW-0479">Metal-binding</keyword>
<dbReference type="GO" id="GO:0051539">
    <property type="term" value="F:4 iron, 4 sulfur cluster binding"/>
    <property type="evidence" value="ECO:0007669"/>
    <property type="project" value="UniProtKB-KW"/>
</dbReference>
<reference evidence="12" key="1">
    <citation type="submission" date="2016-10" db="EMBL/GenBank/DDBJ databases">
        <authorList>
            <person name="de Groot N.N."/>
        </authorList>
    </citation>
    <scope>NUCLEOTIDE SEQUENCE</scope>
</reference>
<comment type="subunit">
    <text evidence="3">Homodimer.</text>
</comment>
<protein>
    <recommendedName>
        <fullName evidence="4">fumarate hydratase</fullName>
        <ecNumber evidence="4">4.2.1.2</ecNumber>
    </recommendedName>
</protein>
<evidence type="ECO:0000313" key="12">
    <source>
        <dbReference type="EMBL" id="SFV66074.1"/>
    </source>
</evidence>
<dbReference type="EMBL" id="FPHJ01000049">
    <property type="protein sequence ID" value="SFV66074.1"/>
    <property type="molecule type" value="Genomic_DNA"/>
</dbReference>
<feature type="domain" description="Fe-S hydro-lyase tartrate dehydratase alpha-type catalytic" evidence="10">
    <location>
        <begin position="10"/>
        <end position="283"/>
    </location>
</feature>
<dbReference type="InterPro" id="IPR036660">
    <property type="entry name" value="Fe-S_hydroAse_TtdB_cat_sf"/>
</dbReference>
<dbReference type="SUPFAM" id="SSF117457">
    <property type="entry name" value="FumA C-terminal domain-like"/>
    <property type="match status" value="1"/>
</dbReference>
<evidence type="ECO:0000256" key="9">
    <source>
        <dbReference type="ARBA" id="ARBA00023239"/>
    </source>
</evidence>
<dbReference type="PIRSF" id="PIRSF001394">
    <property type="entry name" value="Fe_dep_fumar_hy"/>
    <property type="match status" value="1"/>
</dbReference>
<dbReference type="InterPro" id="IPR004646">
    <property type="entry name" value="Fe-S_hydro-lyase_TtdA-typ_cat"/>
</dbReference>
<gene>
    <name evidence="12" type="ORF">MNB_SUP05-5-597</name>
</gene>
<dbReference type="NCBIfam" id="TIGR00723">
    <property type="entry name" value="ttdB_fumA_fumB"/>
    <property type="match status" value="1"/>
</dbReference>
<evidence type="ECO:0000256" key="2">
    <source>
        <dbReference type="ARBA" id="ARBA00008876"/>
    </source>
</evidence>